<dbReference type="NCBIfam" id="NF011607">
    <property type="entry name" value="PRK15033.1"/>
    <property type="match status" value="1"/>
</dbReference>
<feature type="transmembrane region" description="Helical" evidence="2">
    <location>
        <begin position="135"/>
        <end position="157"/>
    </location>
</feature>
<feature type="transmembrane region" description="Helical" evidence="2">
    <location>
        <begin position="251"/>
        <end position="272"/>
    </location>
</feature>
<evidence type="ECO:0000313" key="3">
    <source>
        <dbReference type="EMBL" id="OZI79077.1"/>
    </source>
</evidence>
<feature type="transmembrane region" description="Helical" evidence="2">
    <location>
        <begin position="284"/>
        <end position="306"/>
    </location>
</feature>
<keyword evidence="2" id="KW-0472">Membrane</keyword>
<evidence type="ECO:0000313" key="4">
    <source>
        <dbReference type="Proteomes" id="UP000215633"/>
    </source>
</evidence>
<proteinExistence type="predicted"/>
<feature type="transmembrane region" description="Helical" evidence="2">
    <location>
        <begin position="177"/>
        <end position="200"/>
    </location>
</feature>
<feature type="compositionally biased region" description="Basic and acidic residues" evidence="1">
    <location>
        <begin position="1"/>
        <end position="12"/>
    </location>
</feature>
<gene>
    <name evidence="3" type="primary">tcuB</name>
    <name evidence="3" type="ORF">CAL24_03810</name>
</gene>
<feature type="region of interest" description="Disordered" evidence="1">
    <location>
        <begin position="1"/>
        <end position="20"/>
    </location>
</feature>
<dbReference type="AlphaFoldDB" id="A0A261VZ67"/>
<dbReference type="RefSeq" id="WP_094805765.1">
    <property type="nucleotide sequence ID" value="NZ_NEVT01000003.1"/>
</dbReference>
<dbReference type="Gene3D" id="1.20.950.20">
    <property type="entry name" value="Transmembrane di-heme cytochromes, Chain C"/>
    <property type="match status" value="1"/>
</dbReference>
<keyword evidence="2" id="KW-0812">Transmembrane</keyword>
<dbReference type="EMBL" id="NEVT01000003">
    <property type="protein sequence ID" value="OZI79077.1"/>
    <property type="molecule type" value="Genomic_DNA"/>
</dbReference>
<evidence type="ECO:0000256" key="1">
    <source>
        <dbReference type="SAM" id="MobiDB-lite"/>
    </source>
</evidence>
<evidence type="ECO:0000256" key="2">
    <source>
        <dbReference type="SAM" id="Phobius"/>
    </source>
</evidence>
<organism evidence="3 4">
    <name type="scientific">Bordetella genomosp. 2</name>
    <dbReference type="NCBI Taxonomy" id="1983456"/>
    <lineage>
        <taxon>Bacteria</taxon>
        <taxon>Pseudomonadati</taxon>
        <taxon>Pseudomonadota</taxon>
        <taxon>Betaproteobacteria</taxon>
        <taxon>Burkholderiales</taxon>
        <taxon>Alcaligenaceae</taxon>
        <taxon>Bordetella</taxon>
    </lineage>
</organism>
<feature type="transmembrane region" description="Helical" evidence="2">
    <location>
        <begin position="326"/>
        <end position="343"/>
    </location>
</feature>
<dbReference type="InterPro" id="IPR012830">
    <property type="entry name" value="Citrate_utilization_prot_B"/>
</dbReference>
<reference evidence="4" key="1">
    <citation type="submission" date="2017-05" db="EMBL/GenBank/DDBJ databases">
        <title>Complete and WGS of Bordetella genogroups.</title>
        <authorList>
            <person name="Spilker T."/>
            <person name="Lipuma J."/>
        </authorList>
    </citation>
    <scope>NUCLEOTIDE SEQUENCE [LARGE SCALE GENOMIC DNA]</scope>
    <source>
        <strain evidence="4">AU8256</strain>
    </source>
</reference>
<feature type="transmembrane region" description="Helical" evidence="2">
    <location>
        <begin position="349"/>
        <end position="369"/>
    </location>
</feature>
<sequence>MKQLEELTRQARGDAAPAMMAEQPVRWHGKAPASLTADETEVARVMQICNACRYCEGFCAVFPAMTRRLEFGKADVNYLANLCHNCGACLHACQYAPPHEFGVNVPQAMAKVRVQTYSDYAWPAALGKLYKRNGLTLSLAAAGALALFLVLTVAITGGLLHEPLAGNFYAIFPHNTLALMFGLVFVFAMLALGIGVARFWRDVAPGAASGPAVAEATHDALRLKYLDGGHGKGCNNADDAFTLWRRRFHHFTFYGFMLCFAATSVATLYHYAFGWQAPYPFLSLPVLLGTTGGIGLLIGPAGLLWLNLRRHPLQGDPDQRPMDRGFIALLFLTSLTGLLLLALRDTALMGLLLAIHLGVVMALFLTLPYGKFAHGIFRCAALLKWAIEKRQPDPLKLGAD</sequence>
<keyword evidence="4" id="KW-1185">Reference proteome</keyword>
<dbReference type="SUPFAM" id="SSF54862">
    <property type="entry name" value="4Fe-4S ferredoxins"/>
    <property type="match status" value="1"/>
</dbReference>
<dbReference type="SUPFAM" id="SSF103501">
    <property type="entry name" value="Respiratory nitrate reductase 1 gamma chain"/>
    <property type="match status" value="1"/>
</dbReference>
<dbReference type="InterPro" id="IPR036197">
    <property type="entry name" value="NarG-like_sf"/>
</dbReference>
<protein>
    <submittedName>
        <fullName evidence="3">Tricarballylate utilization protein TcuB</fullName>
    </submittedName>
</protein>
<name>A0A261VZ67_9BORD</name>
<comment type="caution">
    <text evidence="3">The sequence shown here is derived from an EMBL/GenBank/DDBJ whole genome shotgun (WGS) entry which is preliminary data.</text>
</comment>
<dbReference type="Proteomes" id="UP000215633">
    <property type="component" value="Unassembled WGS sequence"/>
</dbReference>
<accession>A0A261VZ67</accession>
<keyword evidence="2" id="KW-1133">Transmembrane helix</keyword>
<dbReference type="NCBIfam" id="TIGR02484">
    <property type="entry name" value="CitB"/>
    <property type="match status" value="1"/>
</dbReference>